<comment type="caution">
    <text evidence="1">The sequence shown here is derived from an EMBL/GenBank/DDBJ whole genome shotgun (WGS) entry which is preliminary data.</text>
</comment>
<keyword evidence="2" id="KW-1185">Reference proteome</keyword>
<evidence type="ECO:0000313" key="2">
    <source>
        <dbReference type="Proteomes" id="UP001434883"/>
    </source>
</evidence>
<accession>A0ABV0QP43</accession>
<dbReference type="Proteomes" id="UP001434883">
    <property type="component" value="Unassembled WGS sequence"/>
</dbReference>
<name>A0ABV0QP43_9TELE</name>
<proteinExistence type="predicted"/>
<evidence type="ECO:0000313" key="1">
    <source>
        <dbReference type="EMBL" id="MEQ2197247.1"/>
    </source>
</evidence>
<gene>
    <name evidence="1" type="ORF">XENOCAPTIV_026294</name>
</gene>
<organism evidence="1 2">
    <name type="scientific">Xenoophorus captivus</name>
    <dbReference type="NCBI Taxonomy" id="1517983"/>
    <lineage>
        <taxon>Eukaryota</taxon>
        <taxon>Metazoa</taxon>
        <taxon>Chordata</taxon>
        <taxon>Craniata</taxon>
        <taxon>Vertebrata</taxon>
        <taxon>Euteleostomi</taxon>
        <taxon>Actinopterygii</taxon>
        <taxon>Neopterygii</taxon>
        <taxon>Teleostei</taxon>
        <taxon>Neoteleostei</taxon>
        <taxon>Acanthomorphata</taxon>
        <taxon>Ovalentaria</taxon>
        <taxon>Atherinomorphae</taxon>
        <taxon>Cyprinodontiformes</taxon>
        <taxon>Goodeidae</taxon>
        <taxon>Xenoophorus</taxon>
    </lineage>
</organism>
<protein>
    <submittedName>
        <fullName evidence="1">Uncharacterized protein</fullName>
    </submittedName>
</protein>
<dbReference type="EMBL" id="JAHRIN010017455">
    <property type="protein sequence ID" value="MEQ2197247.1"/>
    <property type="molecule type" value="Genomic_DNA"/>
</dbReference>
<sequence length="126" mass="14549">MLLCSKPKCFNPLVFRDDWDKQGDCDTNNHITCGSFMQRYLLRHEQACSSLPPNISCSSSSQSEDGIKSRIKTPLWHQVAADKSALHYFFLLVWLQLALRSSLHLQNRRSRLAQSGILHPDLHVWR</sequence>
<reference evidence="1 2" key="1">
    <citation type="submission" date="2021-06" db="EMBL/GenBank/DDBJ databases">
        <authorList>
            <person name="Palmer J.M."/>
        </authorList>
    </citation>
    <scope>NUCLEOTIDE SEQUENCE [LARGE SCALE GENOMIC DNA]</scope>
    <source>
        <strain evidence="1 2">XC_2019</strain>
        <tissue evidence="1">Muscle</tissue>
    </source>
</reference>